<sequence>MLQVNQKQPWSITVRAKPSNFYLRLKMSKLSPLCKISRFSVRFKLHPFHFRIKSEPHSSFSWKPKSLKRRIFQIFRPNRTSRDDIVGTWCVSKCGIGRDKCLSSVQINVALGAQISGCWIGG</sequence>
<dbReference type="Proteomes" id="UP000250235">
    <property type="component" value="Unassembled WGS sequence"/>
</dbReference>
<name>A0A2Z7C1U1_9LAMI</name>
<proteinExistence type="predicted"/>
<dbReference type="EMBL" id="KQ999853">
    <property type="protein sequence ID" value="KZV40866.1"/>
    <property type="molecule type" value="Genomic_DNA"/>
</dbReference>
<evidence type="ECO:0000313" key="2">
    <source>
        <dbReference type="Proteomes" id="UP000250235"/>
    </source>
</evidence>
<gene>
    <name evidence="1" type="ORF">F511_22805</name>
</gene>
<organism evidence="1 2">
    <name type="scientific">Dorcoceras hygrometricum</name>
    <dbReference type="NCBI Taxonomy" id="472368"/>
    <lineage>
        <taxon>Eukaryota</taxon>
        <taxon>Viridiplantae</taxon>
        <taxon>Streptophyta</taxon>
        <taxon>Embryophyta</taxon>
        <taxon>Tracheophyta</taxon>
        <taxon>Spermatophyta</taxon>
        <taxon>Magnoliopsida</taxon>
        <taxon>eudicotyledons</taxon>
        <taxon>Gunneridae</taxon>
        <taxon>Pentapetalae</taxon>
        <taxon>asterids</taxon>
        <taxon>lamiids</taxon>
        <taxon>Lamiales</taxon>
        <taxon>Gesneriaceae</taxon>
        <taxon>Didymocarpoideae</taxon>
        <taxon>Trichosporeae</taxon>
        <taxon>Loxocarpinae</taxon>
        <taxon>Dorcoceras</taxon>
    </lineage>
</organism>
<dbReference type="OrthoDB" id="910447at2759"/>
<accession>A0A2Z7C1U1</accession>
<dbReference type="AlphaFoldDB" id="A0A2Z7C1U1"/>
<protein>
    <submittedName>
        <fullName evidence="1">Uncharacterized protein</fullName>
    </submittedName>
</protein>
<evidence type="ECO:0000313" key="1">
    <source>
        <dbReference type="EMBL" id="KZV40866.1"/>
    </source>
</evidence>
<keyword evidence="2" id="KW-1185">Reference proteome</keyword>
<reference evidence="1 2" key="1">
    <citation type="journal article" date="2015" name="Proc. Natl. Acad. Sci. U.S.A.">
        <title>The resurrection genome of Boea hygrometrica: A blueprint for survival of dehydration.</title>
        <authorList>
            <person name="Xiao L."/>
            <person name="Yang G."/>
            <person name="Zhang L."/>
            <person name="Yang X."/>
            <person name="Zhao S."/>
            <person name="Ji Z."/>
            <person name="Zhou Q."/>
            <person name="Hu M."/>
            <person name="Wang Y."/>
            <person name="Chen M."/>
            <person name="Xu Y."/>
            <person name="Jin H."/>
            <person name="Xiao X."/>
            <person name="Hu G."/>
            <person name="Bao F."/>
            <person name="Hu Y."/>
            <person name="Wan P."/>
            <person name="Li L."/>
            <person name="Deng X."/>
            <person name="Kuang T."/>
            <person name="Xiang C."/>
            <person name="Zhu J.K."/>
            <person name="Oliver M.J."/>
            <person name="He Y."/>
        </authorList>
    </citation>
    <scope>NUCLEOTIDE SEQUENCE [LARGE SCALE GENOMIC DNA]</scope>
    <source>
        <strain evidence="2">cv. XS01</strain>
    </source>
</reference>